<evidence type="ECO:0000259" key="4">
    <source>
        <dbReference type="PROSITE" id="PS51987"/>
    </source>
</evidence>
<dbReference type="Gene3D" id="3.10.20.70">
    <property type="entry name" value="Glutamine synthetase, N-terminal domain"/>
    <property type="match status" value="1"/>
</dbReference>
<gene>
    <name evidence="5" type="ORF">PSH57_01700</name>
</gene>
<protein>
    <submittedName>
        <fullName evidence="5">Glutamine synthetase family protein</fullName>
    </submittedName>
</protein>
<dbReference type="SUPFAM" id="SSF55931">
    <property type="entry name" value="Glutamine synthetase/guanido kinase"/>
    <property type="match status" value="1"/>
</dbReference>
<evidence type="ECO:0000313" key="5">
    <source>
        <dbReference type="EMBL" id="WLH13103.1"/>
    </source>
</evidence>
<dbReference type="Proteomes" id="UP001230339">
    <property type="component" value="Chromosome"/>
</dbReference>
<dbReference type="PANTHER" id="PTHR43785:SF12">
    <property type="entry name" value="TYPE-1 GLUTAMINE SYNTHETASE 2"/>
    <property type="match status" value="1"/>
</dbReference>
<keyword evidence="6" id="KW-1185">Reference proteome</keyword>
<sequence length="484" mass="54713">MEHEVFRDSPERKDNLLRAREYIEKNGIQYVYMQFSSITGRLQGKGIPAKHFVEICEKGFSMVYGATVNVALDRFGNYLGYPPNASELLAYPEPETLVQLPWDKRVARVFCTLFRNPRDRDFPGQRLDADCRGNLRAIHQAFQASHGLQLRAGMEPEMMWLRKLEGEHQYVGVTDPRCYHIGQFETLRPVYMKVLEYAEAMGLDMIQGDHEDAPGQLELNFAFDDVLDSCDRLMTYRQICHQVAQEFDLVACFLPKPFSGVSGSGCHFNLSLWDGGRKVFREGVFARKYGMEEVYCHYEGGNNLFLPSASDSGLTDIGKYAIGGIQKHLKALTAIAAPTVNSYKRLWETGFWAPVRANWGYQNRTCAIRVSAPDRVEYRTADAIVNPYLMAGALLKAIDDGLSNQHEPGPATDADSYSDHPAATAFVPRNLGQALEALDNDPVVLSALPGDMSNLFRKIKMNEWDEFLATVTRWDFDTYLDHTP</sequence>
<keyword evidence="1" id="KW-0436">Ligase</keyword>
<accession>A0ABY9GBS9</accession>
<dbReference type="InterPro" id="IPR036651">
    <property type="entry name" value="Gln_synt_N_sf"/>
</dbReference>
<evidence type="ECO:0000256" key="2">
    <source>
        <dbReference type="PROSITE-ProRule" id="PRU01331"/>
    </source>
</evidence>
<dbReference type="InterPro" id="IPR008146">
    <property type="entry name" value="Gln_synth_cat_dom"/>
</dbReference>
<name>A0ABY9GBS9_9PSED</name>
<reference evidence="5 6" key="1">
    <citation type="submission" date="2023-02" db="EMBL/GenBank/DDBJ databases">
        <title>Evolution of Hrp T3SS in non-pathogenic Pseudomonas fluorescens.</title>
        <authorList>
            <person name="Liao K."/>
            <person name="Wei H."/>
            <person name="Gu Y."/>
        </authorList>
    </citation>
    <scope>NUCLEOTIDE SEQUENCE [LARGE SCALE GENOMIC DNA]</scope>
    <source>
        <strain evidence="5 6">FP205</strain>
    </source>
</reference>
<dbReference type="SUPFAM" id="SSF54368">
    <property type="entry name" value="Glutamine synthetase, N-terminal domain"/>
    <property type="match status" value="1"/>
</dbReference>
<dbReference type="InterPro" id="IPR014746">
    <property type="entry name" value="Gln_synth/guanido_kin_cat_dom"/>
</dbReference>
<comment type="similarity">
    <text evidence="2 3">Belongs to the glutamine synthetase family.</text>
</comment>
<proteinExistence type="inferred from homology"/>
<dbReference type="Gene3D" id="3.30.590.10">
    <property type="entry name" value="Glutamine synthetase/guanido kinase, catalytic domain"/>
    <property type="match status" value="1"/>
</dbReference>
<feature type="domain" description="GS catalytic" evidence="4">
    <location>
        <begin position="131"/>
        <end position="484"/>
    </location>
</feature>
<evidence type="ECO:0000256" key="3">
    <source>
        <dbReference type="RuleBase" id="RU000384"/>
    </source>
</evidence>
<evidence type="ECO:0000256" key="1">
    <source>
        <dbReference type="ARBA" id="ARBA00022598"/>
    </source>
</evidence>
<organism evidence="5 6">
    <name type="scientific">Pseudomonas hefeiensis</name>
    <dbReference type="NCBI Taxonomy" id="2738125"/>
    <lineage>
        <taxon>Bacteria</taxon>
        <taxon>Pseudomonadati</taxon>
        <taxon>Pseudomonadota</taxon>
        <taxon>Gammaproteobacteria</taxon>
        <taxon>Pseudomonadales</taxon>
        <taxon>Pseudomonadaceae</taxon>
        <taxon>Pseudomonas</taxon>
    </lineage>
</organism>
<dbReference type="RefSeq" id="WP_305387434.1">
    <property type="nucleotide sequence ID" value="NZ_CP117426.1"/>
</dbReference>
<dbReference type="SMART" id="SM01230">
    <property type="entry name" value="Gln-synt_C"/>
    <property type="match status" value="1"/>
</dbReference>
<evidence type="ECO:0000313" key="6">
    <source>
        <dbReference type="Proteomes" id="UP001230339"/>
    </source>
</evidence>
<dbReference type="PROSITE" id="PS51987">
    <property type="entry name" value="GS_CATALYTIC"/>
    <property type="match status" value="1"/>
</dbReference>
<dbReference type="Pfam" id="PF00120">
    <property type="entry name" value="Gln-synt_C"/>
    <property type="match status" value="2"/>
</dbReference>
<dbReference type="PANTHER" id="PTHR43785">
    <property type="entry name" value="GAMMA-GLUTAMYLPUTRESCINE SYNTHETASE"/>
    <property type="match status" value="1"/>
</dbReference>
<dbReference type="EMBL" id="CP117449">
    <property type="protein sequence ID" value="WLH13103.1"/>
    <property type="molecule type" value="Genomic_DNA"/>
</dbReference>